<evidence type="ECO:0000313" key="1">
    <source>
        <dbReference type="EMBL" id="QJX01202.1"/>
    </source>
</evidence>
<dbReference type="AlphaFoldDB" id="A0A6M5Z6I5"/>
<name>A0A6M5Z6I5_9BACT</name>
<gene>
    <name evidence="1" type="ORF">FTUN_8841</name>
</gene>
<accession>A0A6M5Z6I5</accession>
<protein>
    <submittedName>
        <fullName evidence="1">Uncharacterized protein</fullName>
    </submittedName>
</protein>
<dbReference type="RefSeq" id="WP_171475795.1">
    <property type="nucleotide sequence ID" value="NZ_CP053452.2"/>
</dbReference>
<keyword evidence="2" id="KW-1185">Reference proteome</keyword>
<sequence length="104" mass="11280">MEGSTTAEADLYRGLADVDRQWLRSLATDLRAKLRRTALEVVASGKLLAAARRRLSRDQWRPWLEAEAQVPVRSAARLTGRLAARGCCSHRVPRSPGGGTAAAA</sequence>
<organism evidence="1 2">
    <name type="scientific">Frigoriglobus tundricola</name>
    <dbReference type="NCBI Taxonomy" id="2774151"/>
    <lineage>
        <taxon>Bacteria</taxon>
        <taxon>Pseudomonadati</taxon>
        <taxon>Planctomycetota</taxon>
        <taxon>Planctomycetia</taxon>
        <taxon>Gemmatales</taxon>
        <taxon>Gemmataceae</taxon>
        <taxon>Frigoriglobus</taxon>
    </lineage>
</organism>
<evidence type="ECO:0000313" key="2">
    <source>
        <dbReference type="Proteomes" id="UP000503447"/>
    </source>
</evidence>
<reference evidence="2" key="1">
    <citation type="submission" date="2020-05" db="EMBL/GenBank/DDBJ databases">
        <title>Frigoriglobus tundricola gen. nov., sp. nov., a psychrotolerant cellulolytic planctomycete of the family Gemmataceae with two divergent copies of 16S rRNA gene.</title>
        <authorList>
            <person name="Kulichevskaya I.S."/>
            <person name="Ivanova A.A."/>
            <person name="Naumoff D.G."/>
            <person name="Beletsky A.V."/>
            <person name="Rijpstra W.I.C."/>
            <person name="Sinninghe Damste J.S."/>
            <person name="Mardanov A.V."/>
            <person name="Ravin N.V."/>
            <person name="Dedysh S.N."/>
        </authorList>
    </citation>
    <scope>NUCLEOTIDE SEQUENCE [LARGE SCALE GENOMIC DNA]</scope>
    <source>
        <strain evidence="2">PL17</strain>
    </source>
</reference>
<dbReference type="KEGG" id="ftj:FTUN_8841"/>
<dbReference type="EMBL" id="CP053452">
    <property type="protein sequence ID" value="QJX01202.1"/>
    <property type="molecule type" value="Genomic_DNA"/>
</dbReference>
<proteinExistence type="predicted"/>
<dbReference type="Proteomes" id="UP000503447">
    <property type="component" value="Chromosome"/>
</dbReference>